<dbReference type="GO" id="GO:0009378">
    <property type="term" value="F:four-way junction helicase activity"/>
    <property type="evidence" value="ECO:0007669"/>
    <property type="project" value="TreeGrafter"/>
</dbReference>
<dbReference type="Pfam" id="PF00270">
    <property type="entry name" value="DEAD"/>
    <property type="match status" value="1"/>
</dbReference>
<dbReference type="PROSITE" id="PS51194">
    <property type="entry name" value="HELICASE_CTER"/>
    <property type="match status" value="1"/>
</dbReference>
<dbReference type="SMART" id="SM00490">
    <property type="entry name" value="HELICc"/>
    <property type="match status" value="1"/>
</dbReference>
<keyword evidence="10" id="KW-0347">Helicase</keyword>
<dbReference type="InterPro" id="IPR027417">
    <property type="entry name" value="P-loop_NTPase"/>
</dbReference>
<dbReference type="InterPro" id="IPR001650">
    <property type="entry name" value="Helicase_C-like"/>
</dbReference>
<feature type="non-terminal residue" evidence="10">
    <location>
        <position position="1"/>
    </location>
</feature>
<feature type="non-terminal residue" evidence="10">
    <location>
        <position position="585"/>
    </location>
</feature>
<evidence type="ECO:0000256" key="2">
    <source>
        <dbReference type="ARBA" id="ARBA00022741"/>
    </source>
</evidence>
<dbReference type="PROSITE" id="PS51192">
    <property type="entry name" value="HELICASE_ATP_BIND_1"/>
    <property type="match status" value="1"/>
</dbReference>
<keyword evidence="11" id="KW-1185">Reference proteome</keyword>
<feature type="domain" description="Helicase C-terminal" evidence="9">
    <location>
        <begin position="293"/>
        <end position="468"/>
    </location>
</feature>
<dbReference type="Gene3D" id="3.40.50.300">
    <property type="entry name" value="P-loop containing nucleotide triphosphate hydrolases"/>
    <property type="match status" value="2"/>
</dbReference>
<dbReference type="STRING" id="1314783.A0A165L7U9"/>
<organism evidence="10 11">
    <name type="scientific">Daedalea quercina L-15889</name>
    <dbReference type="NCBI Taxonomy" id="1314783"/>
    <lineage>
        <taxon>Eukaryota</taxon>
        <taxon>Fungi</taxon>
        <taxon>Dikarya</taxon>
        <taxon>Basidiomycota</taxon>
        <taxon>Agaricomycotina</taxon>
        <taxon>Agaricomycetes</taxon>
        <taxon>Polyporales</taxon>
        <taxon>Fomitopsis</taxon>
    </lineage>
</organism>
<dbReference type="PANTHER" id="PTHR13710">
    <property type="entry name" value="DNA HELICASE RECQ FAMILY MEMBER"/>
    <property type="match status" value="1"/>
</dbReference>
<dbReference type="GO" id="GO:0003677">
    <property type="term" value="F:DNA binding"/>
    <property type="evidence" value="ECO:0007669"/>
    <property type="project" value="UniProtKB-KW"/>
</dbReference>
<name>A0A165L7U9_9APHY</name>
<dbReference type="SMART" id="SM00487">
    <property type="entry name" value="DEXDc"/>
    <property type="match status" value="1"/>
</dbReference>
<evidence type="ECO:0000259" key="8">
    <source>
        <dbReference type="PROSITE" id="PS51192"/>
    </source>
</evidence>
<comment type="catalytic activity">
    <reaction evidence="6">
        <text>Couples ATP hydrolysis with the unwinding of duplex DNA by translocating in the 3'-5' direction.</text>
        <dbReference type="EC" id="5.6.2.4"/>
    </reaction>
</comment>
<gene>
    <name evidence="10" type="ORF">DAEQUDRAFT_640840</name>
</gene>
<keyword evidence="2" id="KW-0547">Nucleotide-binding</keyword>
<evidence type="ECO:0000256" key="7">
    <source>
        <dbReference type="ARBA" id="ARBA00034808"/>
    </source>
</evidence>
<sequence length="585" mass="65768">NVEKSPLAAQSKKSVYRNGYTVKEKPLSYKPYSLNTPGRRRQQAFAFGASLPPEVQPSAPLSRTQWSMLARGAKAIPLESDAKELQVQCCNAILGRTGDICLVAPTGFGKSLLWTLPLLALERGTILVVTPFTSLGGEAERQTNTLGIRSVFIHAGRKDPATLEEIACVSFRIVYVCVEMLESPTFARILHSDWYKRNLVAIFVDEAHCVHESDTWRPAYGRLHQLRVVVGEQIPLLAMSATLPSRYRQSLVTHAGLKANYTLFNIGNFRPELSTVIIHMEHDANSFKDLRFMLPRAGQSVKEIEKSIIYCDDINLLTEMLYWIRDELTELSLPTYAIDILHAGLSPEHQTRALADFKTGMTAILLSTEKLGAGLHVPMVRRVAQYLCSGLTMAKADQRRGRGARTHGTTAIGYFIAEKKFARGGQLSPEKPGHEDPGMIELLQTASCCDDVFDRYLENPPRSPSDIPPSRLCCSNCHPLLRPPREFEWIMVDPAADALRGEHQIHLNTTTKGRILVYLRSWRDVEWREQWKMRWPLYGPRSLISDNDLEAVANNAGKILSVEDLYSLTHILHWDDLSEPLFRAV</sequence>
<keyword evidence="3" id="KW-0067">ATP-binding</keyword>
<dbReference type="GO" id="GO:0043138">
    <property type="term" value="F:3'-5' DNA helicase activity"/>
    <property type="evidence" value="ECO:0007669"/>
    <property type="project" value="UniProtKB-EC"/>
</dbReference>
<keyword evidence="5" id="KW-0413">Isomerase</keyword>
<dbReference type="InterPro" id="IPR011545">
    <property type="entry name" value="DEAD/DEAH_box_helicase_dom"/>
</dbReference>
<evidence type="ECO:0000256" key="4">
    <source>
        <dbReference type="ARBA" id="ARBA00023125"/>
    </source>
</evidence>
<evidence type="ECO:0000256" key="3">
    <source>
        <dbReference type="ARBA" id="ARBA00022840"/>
    </source>
</evidence>
<dbReference type="AlphaFoldDB" id="A0A165L7U9"/>
<dbReference type="InterPro" id="IPR014001">
    <property type="entry name" value="Helicase_ATP-bd"/>
</dbReference>
<dbReference type="PANTHER" id="PTHR13710:SF105">
    <property type="entry name" value="ATP-DEPENDENT DNA HELICASE Q1"/>
    <property type="match status" value="1"/>
</dbReference>
<dbReference type="Proteomes" id="UP000076727">
    <property type="component" value="Unassembled WGS sequence"/>
</dbReference>
<evidence type="ECO:0000259" key="9">
    <source>
        <dbReference type="PROSITE" id="PS51194"/>
    </source>
</evidence>
<evidence type="ECO:0000313" key="10">
    <source>
        <dbReference type="EMBL" id="KZT64056.1"/>
    </source>
</evidence>
<dbReference type="GO" id="GO:0005694">
    <property type="term" value="C:chromosome"/>
    <property type="evidence" value="ECO:0007669"/>
    <property type="project" value="TreeGrafter"/>
</dbReference>
<dbReference type="EMBL" id="KV429143">
    <property type="protein sequence ID" value="KZT64056.1"/>
    <property type="molecule type" value="Genomic_DNA"/>
</dbReference>
<evidence type="ECO:0000256" key="5">
    <source>
        <dbReference type="ARBA" id="ARBA00023235"/>
    </source>
</evidence>
<proteinExistence type="inferred from homology"/>
<dbReference type="CDD" id="cd18785">
    <property type="entry name" value="SF2_C"/>
    <property type="match status" value="1"/>
</dbReference>
<dbReference type="Pfam" id="PF00271">
    <property type="entry name" value="Helicase_C"/>
    <property type="match status" value="1"/>
</dbReference>
<keyword evidence="4" id="KW-0238">DNA-binding</keyword>
<evidence type="ECO:0000256" key="1">
    <source>
        <dbReference type="ARBA" id="ARBA00005446"/>
    </source>
</evidence>
<evidence type="ECO:0000313" key="11">
    <source>
        <dbReference type="Proteomes" id="UP000076727"/>
    </source>
</evidence>
<reference evidence="10 11" key="1">
    <citation type="journal article" date="2016" name="Mol. Biol. Evol.">
        <title>Comparative Genomics of Early-Diverging Mushroom-Forming Fungi Provides Insights into the Origins of Lignocellulose Decay Capabilities.</title>
        <authorList>
            <person name="Nagy L.G."/>
            <person name="Riley R."/>
            <person name="Tritt A."/>
            <person name="Adam C."/>
            <person name="Daum C."/>
            <person name="Floudas D."/>
            <person name="Sun H."/>
            <person name="Yadav J.S."/>
            <person name="Pangilinan J."/>
            <person name="Larsson K.H."/>
            <person name="Matsuura K."/>
            <person name="Barry K."/>
            <person name="Labutti K."/>
            <person name="Kuo R."/>
            <person name="Ohm R.A."/>
            <person name="Bhattacharya S.S."/>
            <person name="Shirouzu T."/>
            <person name="Yoshinaga Y."/>
            <person name="Martin F.M."/>
            <person name="Grigoriev I.V."/>
            <person name="Hibbett D.S."/>
        </authorList>
    </citation>
    <scope>NUCLEOTIDE SEQUENCE [LARGE SCALE GENOMIC DNA]</scope>
    <source>
        <strain evidence="10 11">L-15889</strain>
    </source>
</reference>
<accession>A0A165L7U9</accession>
<dbReference type="EC" id="5.6.2.4" evidence="7"/>
<comment type="similarity">
    <text evidence="1">Belongs to the helicase family. RecQ subfamily.</text>
</comment>
<protein>
    <recommendedName>
        <fullName evidence="7">DNA 3'-5' helicase</fullName>
        <ecNumber evidence="7">5.6.2.4</ecNumber>
    </recommendedName>
</protein>
<dbReference type="GO" id="GO:0005737">
    <property type="term" value="C:cytoplasm"/>
    <property type="evidence" value="ECO:0007669"/>
    <property type="project" value="TreeGrafter"/>
</dbReference>
<dbReference type="GO" id="GO:0000724">
    <property type="term" value="P:double-strand break repair via homologous recombination"/>
    <property type="evidence" value="ECO:0007669"/>
    <property type="project" value="TreeGrafter"/>
</dbReference>
<dbReference type="GO" id="GO:0005524">
    <property type="term" value="F:ATP binding"/>
    <property type="evidence" value="ECO:0007669"/>
    <property type="project" value="UniProtKB-KW"/>
</dbReference>
<dbReference type="OrthoDB" id="2793058at2759"/>
<dbReference type="SUPFAM" id="SSF52540">
    <property type="entry name" value="P-loop containing nucleoside triphosphate hydrolases"/>
    <property type="match status" value="1"/>
</dbReference>
<feature type="domain" description="Helicase ATP-binding" evidence="8">
    <location>
        <begin position="91"/>
        <end position="261"/>
    </location>
</feature>
<keyword evidence="10" id="KW-0378">Hydrolase</keyword>
<evidence type="ECO:0000256" key="6">
    <source>
        <dbReference type="ARBA" id="ARBA00034617"/>
    </source>
</evidence>